<proteinExistence type="predicted"/>
<feature type="compositionally biased region" description="Polar residues" evidence="1">
    <location>
        <begin position="164"/>
        <end position="173"/>
    </location>
</feature>
<dbReference type="Proteomes" id="UP000320475">
    <property type="component" value="Unassembled WGS sequence"/>
</dbReference>
<feature type="compositionally biased region" description="Low complexity" evidence="1">
    <location>
        <begin position="290"/>
        <end position="302"/>
    </location>
</feature>
<feature type="region of interest" description="Disordered" evidence="1">
    <location>
        <begin position="155"/>
        <end position="185"/>
    </location>
</feature>
<accession>A0A507C4G9</accession>
<gene>
    <name evidence="2" type="ORF">SeLEV6574_g08295</name>
</gene>
<organism evidence="2 3">
    <name type="scientific">Synchytrium endobioticum</name>
    <dbReference type="NCBI Taxonomy" id="286115"/>
    <lineage>
        <taxon>Eukaryota</taxon>
        <taxon>Fungi</taxon>
        <taxon>Fungi incertae sedis</taxon>
        <taxon>Chytridiomycota</taxon>
        <taxon>Chytridiomycota incertae sedis</taxon>
        <taxon>Chytridiomycetes</taxon>
        <taxon>Synchytriales</taxon>
        <taxon>Synchytriaceae</taxon>
        <taxon>Synchytrium</taxon>
    </lineage>
</organism>
<name>A0A507C4G9_9FUNG</name>
<feature type="region of interest" description="Disordered" evidence="1">
    <location>
        <begin position="289"/>
        <end position="320"/>
    </location>
</feature>
<protein>
    <submittedName>
        <fullName evidence="2">Uncharacterized protein</fullName>
    </submittedName>
</protein>
<evidence type="ECO:0000313" key="2">
    <source>
        <dbReference type="EMBL" id="TPX34288.1"/>
    </source>
</evidence>
<evidence type="ECO:0000256" key="1">
    <source>
        <dbReference type="SAM" id="MobiDB-lite"/>
    </source>
</evidence>
<feature type="compositionally biased region" description="Polar residues" evidence="1">
    <location>
        <begin position="361"/>
        <end position="371"/>
    </location>
</feature>
<feature type="region of interest" description="Disordered" evidence="1">
    <location>
        <begin position="361"/>
        <end position="399"/>
    </location>
</feature>
<feature type="compositionally biased region" description="Basic and acidic residues" evidence="1">
    <location>
        <begin position="307"/>
        <end position="316"/>
    </location>
</feature>
<sequence>MCRDVALGLPVHDFDTTRLHIASIHQYSSHSQNHFATHRLHNGILKRRGPAHQSHYGVQHPDLPAGDTLISNSNSDIPLDHAGRTAYMNYQPGPLWHRVLANPHSPSSPSSSSEPHMDVPAWLPIHIRGSISSPASPSTSTSTTYASNHVARGIKRRWERDDSPSSYTESVMSAATRDGSDSTGNNGGMFLDLDSGSSSGCETDEISSGTAPADTMAIDQTVSMHTHSSPCEIQKKQARTAMNRHNGNGSRHDYLGRVLATVEDSVKRIRMSTPDEVGQEIVRRWGMEQAPPASKSPLSSAPGLHEASTHPSRDSAPHFASHANQSMMESPAFHNTAFPPPNAAVASNMHHPALRPIRISTRTNSMSSLPSDDTHGRPAVHGRNDNSGAPHPSYDRGQANSPYISMNARLRNVFLDASSKRKPAAFPFPTLEPYHLASGTANADYGHHPNPQGMGSDHGPSLNCMSEWGAMGVPPMNRVLAQAEEMRRVKRSTALTDTIVVGGGGVLPSYGSGPGPWP</sequence>
<dbReference type="AlphaFoldDB" id="A0A507C4G9"/>
<comment type="caution">
    <text evidence="2">The sequence shown here is derived from an EMBL/GenBank/DDBJ whole genome shotgun (WGS) entry which is preliminary data.</text>
</comment>
<dbReference type="VEuPathDB" id="FungiDB:SeMB42_g04650"/>
<evidence type="ECO:0000313" key="3">
    <source>
        <dbReference type="Proteomes" id="UP000320475"/>
    </source>
</evidence>
<dbReference type="EMBL" id="QEAM01000831">
    <property type="protein sequence ID" value="TPX34288.1"/>
    <property type="molecule type" value="Genomic_DNA"/>
</dbReference>
<reference evidence="2 3" key="1">
    <citation type="journal article" date="2019" name="Sci. Rep.">
        <title>Comparative genomics of chytrid fungi reveal insights into the obligate biotrophic and pathogenic lifestyle of Synchytrium endobioticum.</title>
        <authorList>
            <person name="van de Vossenberg B.T.L.H."/>
            <person name="Warris S."/>
            <person name="Nguyen H.D.T."/>
            <person name="van Gent-Pelzer M.P.E."/>
            <person name="Joly D.L."/>
            <person name="van de Geest H.C."/>
            <person name="Bonants P.J.M."/>
            <person name="Smith D.S."/>
            <person name="Levesque C.A."/>
            <person name="van der Lee T.A.J."/>
        </authorList>
    </citation>
    <scope>NUCLEOTIDE SEQUENCE [LARGE SCALE GENOMIC DNA]</scope>
    <source>
        <strain evidence="2 3">LEV6574</strain>
    </source>
</reference>